<dbReference type="GO" id="GO:0003723">
    <property type="term" value="F:RNA binding"/>
    <property type="evidence" value="ECO:0007669"/>
    <property type="project" value="UniProtKB-UniRule"/>
</dbReference>
<evidence type="ECO:0000256" key="7">
    <source>
        <dbReference type="ARBA" id="ARBA00022833"/>
    </source>
</evidence>
<keyword evidence="6 10" id="KW-0378">Hydrolase</keyword>
<name>A0A1G7PRT5_9LACT</name>
<dbReference type="CDD" id="cd07714">
    <property type="entry name" value="RNaseJ_MBL-fold"/>
    <property type="match status" value="1"/>
</dbReference>
<evidence type="ECO:0000256" key="10">
    <source>
        <dbReference type="HAMAP-Rule" id="MF_01491"/>
    </source>
</evidence>
<dbReference type="NCBIfam" id="TIGR00649">
    <property type="entry name" value="MG423"/>
    <property type="match status" value="1"/>
</dbReference>
<dbReference type="SUPFAM" id="SSF56281">
    <property type="entry name" value="Metallo-hydrolase/oxidoreductase"/>
    <property type="match status" value="1"/>
</dbReference>
<keyword evidence="5 10" id="KW-0255">Endonuclease</keyword>
<dbReference type="InterPro" id="IPR030854">
    <property type="entry name" value="RNase_J_bac"/>
</dbReference>
<dbReference type="InterPro" id="IPR011108">
    <property type="entry name" value="RMMBL"/>
</dbReference>
<evidence type="ECO:0000256" key="2">
    <source>
        <dbReference type="ARBA" id="ARBA00022552"/>
    </source>
</evidence>
<dbReference type="SMART" id="SM00849">
    <property type="entry name" value="Lactamase_B"/>
    <property type="match status" value="1"/>
</dbReference>
<dbReference type="InterPro" id="IPR001279">
    <property type="entry name" value="Metallo-B-lactamas"/>
</dbReference>
<comment type="similarity">
    <text evidence="10">Belongs to the metallo-beta-lactamase superfamily. RNA-metabolizing metallo-beta-lactamase-like family. Bacterial RNase J subfamily.</text>
</comment>
<evidence type="ECO:0000256" key="4">
    <source>
        <dbReference type="ARBA" id="ARBA00022723"/>
    </source>
</evidence>
<evidence type="ECO:0000313" key="12">
    <source>
        <dbReference type="EMBL" id="SDF89017.1"/>
    </source>
</evidence>
<dbReference type="GO" id="GO:0005737">
    <property type="term" value="C:cytoplasm"/>
    <property type="evidence" value="ECO:0007669"/>
    <property type="project" value="UniProtKB-SubCell"/>
</dbReference>
<dbReference type="HAMAP" id="MF_01491">
    <property type="entry name" value="RNase_J_bact"/>
    <property type="match status" value="1"/>
</dbReference>
<evidence type="ECO:0000313" key="13">
    <source>
        <dbReference type="Proteomes" id="UP000199708"/>
    </source>
</evidence>
<dbReference type="GO" id="GO:0006364">
    <property type="term" value="P:rRNA processing"/>
    <property type="evidence" value="ECO:0007669"/>
    <property type="project" value="UniProtKB-UniRule"/>
</dbReference>
<gene>
    <name evidence="10" type="primary">rnj</name>
    <name evidence="12" type="ORF">SAMN05421791_101351</name>
</gene>
<dbReference type="Pfam" id="PF17770">
    <property type="entry name" value="RNase_J_C"/>
    <property type="match status" value="1"/>
</dbReference>
<evidence type="ECO:0000256" key="6">
    <source>
        <dbReference type="ARBA" id="ARBA00022801"/>
    </source>
</evidence>
<evidence type="ECO:0000256" key="9">
    <source>
        <dbReference type="ARBA" id="ARBA00022884"/>
    </source>
</evidence>
<dbReference type="PANTHER" id="PTHR43694:SF4">
    <property type="entry name" value="RIBONUCLEASE J 2"/>
    <property type="match status" value="1"/>
</dbReference>
<dbReference type="GO" id="GO:0004521">
    <property type="term" value="F:RNA endonuclease activity"/>
    <property type="evidence" value="ECO:0007669"/>
    <property type="project" value="UniProtKB-UniRule"/>
</dbReference>
<accession>A0A1G7PRT5</accession>
<keyword evidence="8 10" id="KW-0269">Exonuclease</keyword>
<keyword evidence="1 10" id="KW-0963">Cytoplasm</keyword>
<dbReference type="EMBL" id="FNCK01000001">
    <property type="protein sequence ID" value="SDF89017.1"/>
    <property type="molecule type" value="Genomic_DNA"/>
</dbReference>
<keyword evidence="13" id="KW-1185">Reference proteome</keyword>
<evidence type="ECO:0000256" key="3">
    <source>
        <dbReference type="ARBA" id="ARBA00022722"/>
    </source>
</evidence>
<dbReference type="EC" id="3.1.-.-" evidence="10"/>
<reference evidence="12 13" key="1">
    <citation type="submission" date="2016-10" db="EMBL/GenBank/DDBJ databases">
        <authorList>
            <person name="de Groot N.N."/>
        </authorList>
    </citation>
    <scope>NUCLEOTIDE SEQUENCE [LARGE SCALE GENOMIC DNA]</scope>
    <source>
        <strain evidence="12 13">ATCC BAA-466</strain>
    </source>
</reference>
<dbReference type="InterPro" id="IPR036866">
    <property type="entry name" value="RibonucZ/Hydroxyglut_hydro"/>
</dbReference>
<dbReference type="Gene3D" id="3.60.15.10">
    <property type="entry name" value="Ribonuclease Z/Hydroxyacylglutathione hydrolase-like"/>
    <property type="match status" value="1"/>
</dbReference>
<proteinExistence type="inferred from homology"/>
<evidence type="ECO:0000256" key="1">
    <source>
        <dbReference type="ARBA" id="ARBA00022490"/>
    </source>
</evidence>
<dbReference type="Pfam" id="PF00753">
    <property type="entry name" value="Lactamase_B"/>
    <property type="match status" value="1"/>
</dbReference>
<organism evidence="12 13">
    <name type="scientific">Facklamia miroungae</name>
    <dbReference type="NCBI Taxonomy" id="120956"/>
    <lineage>
        <taxon>Bacteria</taxon>
        <taxon>Bacillati</taxon>
        <taxon>Bacillota</taxon>
        <taxon>Bacilli</taxon>
        <taxon>Lactobacillales</taxon>
        <taxon>Aerococcaceae</taxon>
        <taxon>Facklamia</taxon>
    </lineage>
</organism>
<dbReference type="Pfam" id="PF22505">
    <property type="entry name" value="RNase_J_b_CASP"/>
    <property type="match status" value="1"/>
</dbReference>
<dbReference type="Gene3D" id="3.40.50.10710">
    <property type="entry name" value="Metallo-hydrolase/oxidoreductase"/>
    <property type="match status" value="1"/>
</dbReference>
<dbReference type="RefSeq" id="WP_090289047.1">
    <property type="nucleotide sequence ID" value="NZ_FNCK01000001.1"/>
</dbReference>
<feature type="domain" description="Metallo-beta-lactamase" evidence="11">
    <location>
        <begin position="16"/>
        <end position="212"/>
    </location>
</feature>
<comment type="function">
    <text evidence="10">An RNase that has 5'-3' exonuclease and possibly endonuclease activity. Involved in maturation of rRNA and in some organisms also mRNA maturation and/or decay.</text>
</comment>
<dbReference type="InterPro" id="IPR041636">
    <property type="entry name" value="RNase_J_C"/>
</dbReference>
<dbReference type="OrthoDB" id="9758375at2"/>
<dbReference type="PANTHER" id="PTHR43694">
    <property type="entry name" value="RIBONUCLEASE J"/>
    <property type="match status" value="1"/>
</dbReference>
<dbReference type="Proteomes" id="UP000199708">
    <property type="component" value="Unassembled WGS sequence"/>
</dbReference>
<dbReference type="AlphaFoldDB" id="A0A1G7PRT5"/>
<keyword evidence="9 10" id="KW-0694">RNA-binding</keyword>
<comment type="subunit">
    <text evidence="10">Homodimer, may be a subunit of the RNA degradosome.</text>
</comment>
<sequence length="562" mass="62459">MSEIKVIPLGGIREEGKSMYLVEVDQAIFVLDCGLLYPQDDLLGIDMVIPDFTYLEENAERVVGIFLSHGHADAVGALPYLLDKIDAPVFGTQLTIELASISARKQGHDDRLENFHVIDAETEIEFDDVNVSFFRTTHTIPDSVGIVIDTREGAIVFTGDFRFDPSAAESYRTDFGRLTDLGKKKILALLSDSAEAESPVENVNDRVITEEITEVFRNAKGRVIVGTIGSNIMRIQQVLEAAHLSHRTIFFPTKDLYEIVDVALKLDKITIPSRDVFGDFKNIKNYQDDQIVILATGDVGEPIQTIQAMAQGKHSTVTLKEHDTVYIATTPSVSMEKTVSRTKDMIYRAGARVLSVTDHFKTSGHATPNDLKLMLNFIQPDYLIPVSGEYRMLRAHGDLALQVGMTEDQIIIPSIGDVLSFENGHFIQAGQVTAGDVLVDGSGVGDIGNVVLRDRRVLSEDGIFIVVATISRRLKKILVGPQITSRGFVFMKTSIDLIEACSDITLDVLEKHIVSDDFDWNELKGELREKIGKYLYKETKRRPVILPIIMEASNYQVKKGDK</sequence>
<evidence type="ECO:0000256" key="5">
    <source>
        <dbReference type="ARBA" id="ARBA00022759"/>
    </source>
</evidence>
<comment type="caution">
    <text evidence="10">Lacks conserved residue(s) required for the propagation of feature annotation.</text>
</comment>
<keyword evidence="3 10" id="KW-0540">Nuclease</keyword>
<dbReference type="InterPro" id="IPR055132">
    <property type="entry name" value="RNase_J_b_CASP"/>
</dbReference>
<evidence type="ECO:0000259" key="11">
    <source>
        <dbReference type="SMART" id="SM00849"/>
    </source>
</evidence>
<keyword evidence="4" id="KW-0479">Metal-binding</keyword>
<dbReference type="InterPro" id="IPR042173">
    <property type="entry name" value="RNase_J_2"/>
</dbReference>
<dbReference type="GO" id="GO:0004534">
    <property type="term" value="F:5'-3' RNA exonuclease activity"/>
    <property type="evidence" value="ECO:0007669"/>
    <property type="project" value="UniProtKB-UniRule"/>
</dbReference>
<dbReference type="GO" id="GO:0008270">
    <property type="term" value="F:zinc ion binding"/>
    <property type="evidence" value="ECO:0007669"/>
    <property type="project" value="InterPro"/>
</dbReference>
<evidence type="ECO:0000256" key="8">
    <source>
        <dbReference type="ARBA" id="ARBA00022839"/>
    </source>
</evidence>
<dbReference type="InterPro" id="IPR004613">
    <property type="entry name" value="RNase_J"/>
</dbReference>
<dbReference type="Pfam" id="PF07521">
    <property type="entry name" value="RMMBL"/>
    <property type="match status" value="1"/>
</dbReference>
<comment type="subcellular location">
    <subcellularLocation>
        <location evidence="10">Cytoplasm</location>
    </subcellularLocation>
</comment>
<dbReference type="Gene3D" id="3.10.20.580">
    <property type="match status" value="1"/>
</dbReference>
<protein>
    <recommendedName>
        <fullName evidence="10">Ribonuclease J</fullName>
        <shortName evidence="10">RNase J</shortName>
        <ecNumber evidence="10">3.1.-.-</ecNumber>
    </recommendedName>
</protein>
<keyword evidence="2 10" id="KW-0698">rRNA processing</keyword>
<keyword evidence="7" id="KW-0862">Zinc</keyword>
<dbReference type="STRING" id="120956.SAMN05421791_101351"/>